<name>A0A9W6YAJ4_9STRA</name>
<reference evidence="11" key="1">
    <citation type="submission" date="2023-04" db="EMBL/GenBank/DDBJ databases">
        <title>Phytophthora fragariaefolia NBRC 109709.</title>
        <authorList>
            <person name="Ichikawa N."/>
            <person name="Sato H."/>
            <person name="Tonouchi N."/>
        </authorList>
    </citation>
    <scope>NUCLEOTIDE SEQUENCE</scope>
    <source>
        <strain evidence="11">NBRC 109709</strain>
    </source>
</reference>
<dbReference type="GO" id="GO:0016162">
    <property type="term" value="F:cellulose 1,4-beta-cellobiosidase activity"/>
    <property type="evidence" value="ECO:0007669"/>
    <property type="project" value="UniProtKB-EC"/>
</dbReference>
<dbReference type="AlphaFoldDB" id="A0A9W6YAJ4"/>
<gene>
    <name evidence="11" type="ORF">Pfra01_002469900</name>
</gene>
<dbReference type="PRINTS" id="PR00734">
    <property type="entry name" value="GLHYDRLASE7"/>
</dbReference>
<evidence type="ECO:0000256" key="6">
    <source>
        <dbReference type="ARBA" id="ARBA00023001"/>
    </source>
</evidence>
<evidence type="ECO:0000256" key="10">
    <source>
        <dbReference type="SAM" id="MobiDB-lite"/>
    </source>
</evidence>
<evidence type="ECO:0000256" key="1">
    <source>
        <dbReference type="ARBA" id="ARBA00001641"/>
    </source>
</evidence>
<keyword evidence="6" id="KW-0136">Cellulose degradation</keyword>
<dbReference type="InterPro" id="IPR001722">
    <property type="entry name" value="Glyco_hydro_7"/>
</dbReference>
<dbReference type="CDD" id="cd07999">
    <property type="entry name" value="GH7_CBH_EG"/>
    <property type="match status" value="1"/>
</dbReference>
<keyword evidence="12" id="KW-1185">Reference proteome</keyword>
<dbReference type="Pfam" id="PF00840">
    <property type="entry name" value="Glyco_hydro_7"/>
    <property type="match status" value="1"/>
</dbReference>
<dbReference type="EC" id="3.2.1.91" evidence="3"/>
<evidence type="ECO:0000256" key="5">
    <source>
        <dbReference type="ARBA" id="ARBA00022801"/>
    </source>
</evidence>
<dbReference type="PANTHER" id="PTHR33753:SF2">
    <property type="entry name" value="GLYCOSIDE HYDROLASE FAMILY 7 PROTEIN"/>
    <property type="match status" value="1"/>
</dbReference>
<keyword evidence="9" id="KW-0624">Polysaccharide degradation</keyword>
<dbReference type="PANTHER" id="PTHR33753">
    <property type="entry name" value="1,4-BETA-D-GLUCAN CELLOBIOHYDROLASE B"/>
    <property type="match status" value="1"/>
</dbReference>
<evidence type="ECO:0000256" key="9">
    <source>
        <dbReference type="ARBA" id="ARBA00023326"/>
    </source>
</evidence>
<comment type="caution">
    <text evidence="11">The sequence shown here is derived from an EMBL/GenBank/DDBJ whole genome shotgun (WGS) entry which is preliminary data.</text>
</comment>
<keyword evidence="5" id="KW-0378">Hydrolase</keyword>
<evidence type="ECO:0000256" key="4">
    <source>
        <dbReference type="ARBA" id="ARBA00022729"/>
    </source>
</evidence>
<evidence type="ECO:0000256" key="2">
    <source>
        <dbReference type="ARBA" id="ARBA00006044"/>
    </source>
</evidence>
<evidence type="ECO:0000256" key="7">
    <source>
        <dbReference type="ARBA" id="ARBA00023277"/>
    </source>
</evidence>
<dbReference type="InterPro" id="IPR013320">
    <property type="entry name" value="ConA-like_dom_sf"/>
</dbReference>
<comment type="catalytic activity">
    <reaction evidence="1">
        <text>Hydrolysis of (1-&gt;4)-beta-D-glucosidic linkages in cellulose and cellotetraose, releasing cellobiose from the non-reducing ends of the chains.</text>
        <dbReference type="EC" id="3.2.1.91"/>
    </reaction>
</comment>
<feature type="compositionally biased region" description="Acidic residues" evidence="10">
    <location>
        <begin position="569"/>
        <end position="583"/>
    </location>
</feature>
<evidence type="ECO:0000256" key="8">
    <source>
        <dbReference type="ARBA" id="ARBA00023295"/>
    </source>
</evidence>
<dbReference type="InterPro" id="IPR037019">
    <property type="entry name" value="Glyco_hydro_7_sf"/>
</dbReference>
<proteinExistence type="inferred from homology"/>
<dbReference type="SUPFAM" id="SSF49899">
    <property type="entry name" value="Concanavalin A-like lectins/glucanases"/>
    <property type="match status" value="1"/>
</dbReference>
<dbReference type="FunFam" id="2.70.100.10:FF:000001">
    <property type="entry name" value="Glucanase"/>
    <property type="match status" value="1"/>
</dbReference>
<dbReference type="Gene3D" id="2.70.100.10">
    <property type="entry name" value="Glycoside hydrolase, family 7, domain"/>
    <property type="match status" value="1"/>
</dbReference>
<evidence type="ECO:0000313" key="11">
    <source>
        <dbReference type="EMBL" id="GMF57731.1"/>
    </source>
</evidence>
<dbReference type="GO" id="GO:0030245">
    <property type="term" value="P:cellulose catabolic process"/>
    <property type="evidence" value="ECO:0007669"/>
    <property type="project" value="UniProtKB-KW"/>
</dbReference>
<comment type="similarity">
    <text evidence="2">Belongs to the glycosyl hydrolase 7 (cellulase C) family.</text>
</comment>
<protein>
    <recommendedName>
        <fullName evidence="3">cellulose 1,4-beta-cellobiosidase (non-reducing end)</fullName>
        <ecNumber evidence="3">3.2.1.91</ecNumber>
    </recommendedName>
</protein>
<feature type="compositionally biased region" description="Low complexity" evidence="10">
    <location>
        <begin position="538"/>
        <end position="565"/>
    </location>
</feature>
<evidence type="ECO:0000256" key="3">
    <source>
        <dbReference type="ARBA" id="ARBA00012561"/>
    </source>
</evidence>
<dbReference type="EMBL" id="BSXT01004398">
    <property type="protein sequence ID" value="GMF57731.1"/>
    <property type="molecule type" value="Genomic_DNA"/>
</dbReference>
<organism evidence="11 12">
    <name type="scientific">Phytophthora fragariaefolia</name>
    <dbReference type="NCBI Taxonomy" id="1490495"/>
    <lineage>
        <taxon>Eukaryota</taxon>
        <taxon>Sar</taxon>
        <taxon>Stramenopiles</taxon>
        <taxon>Oomycota</taxon>
        <taxon>Peronosporomycetes</taxon>
        <taxon>Peronosporales</taxon>
        <taxon>Peronosporaceae</taxon>
        <taxon>Phytophthora</taxon>
    </lineage>
</organism>
<dbReference type="OrthoDB" id="412382at2759"/>
<keyword evidence="4" id="KW-0732">Signal</keyword>
<keyword evidence="8" id="KW-0326">Glycosidase</keyword>
<accession>A0A9W6YAJ4</accession>
<dbReference type="Proteomes" id="UP001165121">
    <property type="component" value="Unassembled WGS sequence"/>
</dbReference>
<feature type="region of interest" description="Disordered" evidence="10">
    <location>
        <begin position="538"/>
        <end position="599"/>
    </location>
</feature>
<keyword evidence="7" id="KW-0119">Carbohydrate metabolism</keyword>
<evidence type="ECO:0000313" key="12">
    <source>
        <dbReference type="Proteomes" id="UP001165121"/>
    </source>
</evidence>
<sequence>MDSSSFTALVRAVCATAAASGALWSIPLSQDCSSTRGLQRLPLTIQFASAEAHLSPLASLFKMQTPSALRLVAVAAVASLAAMATNAQLVGSNTAETHPVLTTQTCTKSGCTDEDTSIVLDANWRWLYKEGTSTNCYTGNTWDKTICSDPKTCASSCALDGADYPGTYGITSESNSLSLKLVTKGQYSTNIGSRVYVMESDDTYKAYKLLNQEFTFDVDVSNLDCGLNGALYFVDMETDGGMKRFPSNKAGAKYGTGYCDAQCPQDLKFISGEANILNWTPSKTDSNAGTGKYGACCAEMDIWEANSISNAYTTHPCTISSKAGGAHRCEGAKECGSGDNRYDGVCDKDGCDFNPYRMGNKTFFGPGSEFTIDTTKKFTVVTRFITDDNTATGTLSEITRFYVQDGVTHEMPHSTFSATKGMKSLTDDQCSAAKKLFGDEDDHKAKGGLEQIGLAMKRGMVLTMSLWTDNAAQCLWLDSDYPVTADASKPGVSRGTCAKTSGVPKEVIAEQAEATVQFSNIRFGDIGSTVMGISSKTMKTTTTKKATTPSTSTTKKATTPSAATTETGNEADPEVGADADTEVESTPSTSTSSCRRRRQ</sequence>